<protein>
    <recommendedName>
        <fullName evidence="2">Serine-threonine/tyrosine-protein kinase catalytic domain-containing protein</fullName>
    </recommendedName>
</protein>
<dbReference type="SUPFAM" id="SSF56112">
    <property type="entry name" value="Protein kinase-like (PK-like)"/>
    <property type="match status" value="1"/>
</dbReference>
<dbReference type="EMBL" id="OX465080">
    <property type="protein sequence ID" value="CAI9282960.1"/>
    <property type="molecule type" value="Genomic_DNA"/>
</dbReference>
<gene>
    <name evidence="3" type="ORF">LSALG_LOCUS22577</name>
</gene>
<name>A0AA35YZB7_LACSI</name>
<evidence type="ECO:0000259" key="2">
    <source>
        <dbReference type="Pfam" id="PF07714"/>
    </source>
</evidence>
<dbReference type="Pfam" id="PF07714">
    <property type="entry name" value="PK_Tyr_Ser-Thr"/>
    <property type="match status" value="1"/>
</dbReference>
<reference evidence="3" key="1">
    <citation type="submission" date="2023-04" db="EMBL/GenBank/DDBJ databases">
        <authorList>
            <person name="Vijverberg K."/>
            <person name="Xiong W."/>
            <person name="Schranz E."/>
        </authorList>
    </citation>
    <scope>NUCLEOTIDE SEQUENCE</scope>
</reference>
<sequence length="159" mass="18139">MAAKKIYNEDQLVRFLPKNGASPKSEFTFHSLSLFSPQLMHPPSHLAPSTRNLDFIRNSIFIGVNRKWVWGANKRSHTSSDEEEGTRDPNVAPTDFTSQEAKVINHQQYDEKADVFSFAIVLWELVIAKVPYKKMTPLDPLEEDAETLFSPSFISKIWG</sequence>
<evidence type="ECO:0000256" key="1">
    <source>
        <dbReference type="SAM" id="MobiDB-lite"/>
    </source>
</evidence>
<feature type="domain" description="Serine-threonine/tyrosine-protein kinase catalytic" evidence="2">
    <location>
        <begin position="80"/>
        <end position="139"/>
    </location>
</feature>
<dbReference type="Gene3D" id="1.10.510.10">
    <property type="entry name" value="Transferase(Phosphotransferase) domain 1"/>
    <property type="match status" value="1"/>
</dbReference>
<dbReference type="GO" id="GO:0004672">
    <property type="term" value="F:protein kinase activity"/>
    <property type="evidence" value="ECO:0007669"/>
    <property type="project" value="InterPro"/>
</dbReference>
<feature type="region of interest" description="Disordered" evidence="1">
    <location>
        <begin position="76"/>
        <end position="95"/>
    </location>
</feature>
<dbReference type="InterPro" id="IPR001245">
    <property type="entry name" value="Ser-Thr/Tyr_kinase_cat_dom"/>
</dbReference>
<proteinExistence type="predicted"/>
<dbReference type="Proteomes" id="UP001177003">
    <property type="component" value="Chromosome 4"/>
</dbReference>
<accession>A0AA35YZB7</accession>
<dbReference type="AlphaFoldDB" id="A0AA35YZB7"/>
<dbReference type="InterPro" id="IPR011009">
    <property type="entry name" value="Kinase-like_dom_sf"/>
</dbReference>
<keyword evidence="4" id="KW-1185">Reference proteome</keyword>
<organism evidence="3 4">
    <name type="scientific">Lactuca saligna</name>
    <name type="common">Willowleaf lettuce</name>
    <dbReference type="NCBI Taxonomy" id="75948"/>
    <lineage>
        <taxon>Eukaryota</taxon>
        <taxon>Viridiplantae</taxon>
        <taxon>Streptophyta</taxon>
        <taxon>Embryophyta</taxon>
        <taxon>Tracheophyta</taxon>
        <taxon>Spermatophyta</taxon>
        <taxon>Magnoliopsida</taxon>
        <taxon>eudicotyledons</taxon>
        <taxon>Gunneridae</taxon>
        <taxon>Pentapetalae</taxon>
        <taxon>asterids</taxon>
        <taxon>campanulids</taxon>
        <taxon>Asterales</taxon>
        <taxon>Asteraceae</taxon>
        <taxon>Cichorioideae</taxon>
        <taxon>Cichorieae</taxon>
        <taxon>Lactucinae</taxon>
        <taxon>Lactuca</taxon>
    </lineage>
</organism>
<evidence type="ECO:0000313" key="3">
    <source>
        <dbReference type="EMBL" id="CAI9282960.1"/>
    </source>
</evidence>
<evidence type="ECO:0000313" key="4">
    <source>
        <dbReference type="Proteomes" id="UP001177003"/>
    </source>
</evidence>